<dbReference type="InterPro" id="IPR001626">
    <property type="entry name" value="ABC_TroCD"/>
</dbReference>
<dbReference type="GO" id="GO:0043190">
    <property type="term" value="C:ATP-binding cassette (ABC) transporter complex"/>
    <property type="evidence" value="ECO:0007669"/>
    <property type="project" value="InterPro"/>
</dbReference>
<reference evidence="10 11" key="1">
    <citation type="journal article" date="2015" name="Genome Announc.">
        <title>Virulence Factor Genes Detected in the Complete Genome Sequence of Corynebacterium uterequi DSM 45634, Isolated from the Uterus of a Maiden Mare.</title>
        <authorList>
            <person name="Ruckert C."/>
            <person name="Kriete M."/>
            <person name="Jaenicke S."/>
            <person name="Winkler A."/>
            <person name="Tauch A."/>
        </authorList>
    </citation>
    <scope>NUCLEOTIDE SEQUENCE [LARGE SCALE GENOMIC DNA]</scope>
    <source>
        <strain evidence="10 11">DSM 45634</strain>
    </source>
</reference>
<dbReference type="Proteomes" id="UP000035548">
    <property type="component" value="Chromosome"/>
</dbReference>
<evidence type="ECO:0000256" key="8">
    <source>
        <dbReference type="RuleBase" id="RU003943"/>
    </source>
</evidence>
<evidence type="ECO:0000256" key="5">
    <source>
        <dbReference type="ARBA" id="ARBA00022692"/>
    </source>
</evidence>
<sequence>MPFVIGAVLLAIVTAVACALPGVFIVLRKQSMLIDGIGHAVFPGIVVGYLFSRNLDSPLLLLGAASAGLLVVLGTEALARTRMLSGDAPLGLIFPAMFAIGVIVVSSSFSSVHLDTHVVLVGDLNLASFEHLIIGTLDFGPRYMYVMLAILLLNVAFLYAVFPKLTAATFDAEHAQLLGIPQRTLAVAFMFVVAVTVTAAFNAAGALLIVSLMIAPAATARIFATRLGEMMVATVTFAAVGAVVGFYLAYAVDAATSAGMAVYFGLQFTAVLITYRVFLRIRRGRLAREQAASARVA</sequence>
<dbReference type="Pfam" id="PF00950">
    <property type="entry name" value="ABC-3"/>
    <property type="match status" value="1"/>
</dbReference>
<comment type="similarity">
    <text evidence="2 8">Belongs to the ABC-3 integral membrane protein family.</text>
</comment>
<evidence type="ECO:0000256" key="3">
    <source>
        <dbReference type="ARBA" id="ARBA00022448"/>
    </source>
</evidence>
<gene>
    <name evidence="10" type="ORF">CUTER_02235</name>
</gene>
<dbReference type="STRING" id="1072256.CUTER_02235"/>
<organism evidence="10 11">
    <name type="scientific">Corynebacterium uterequi</name>
    <dbReference type="NCBI Taxonomy" id="1072256"/>
    <lineage>
        <taxon>Bacteria</taxon>
        <taxon>Bacillati</taxon>
        <taxon>Actinomycetota</taxon>
        <taxon>Actinomycetes</taxon>
        <taxon>Mycobacteriales</taxon>
        <taxon>Corynebacteriaceae</taxon>
        <taxon>Corynebacterium</taxon>
    </lineage>
</organism>
<keyword evidence="7 9" id="KW-0472">Membrane</keyword>
<evidence type="ECO:0000256" key="4">
    <source>
        <dbReference type="ARBA" id="ARBA00022475"/>
    </source>
</evidence>
<dbReference type="Gene3D" id="1.10.3470.10">
    <property type="entry name" value="ABC transporter involved in vitamin B12 uptake, BtuC"/>
    <property type="match status" value="1"/>
</dbReference>
<evidence type="ECO:0000256" key="7">
    <source>
        <dbReference type="ARBA" id="ARBA00023136"/>
    </source>
</evidence>
<evidence type="ECO:0000313" key="11">
    <source>
        <dbReference type="Proteomes" id="UP000035548"/>
    </source>
</evidence>
<dbReference type="GO" id="GO:0055085">
    <property type="term" value="P:transmembrane transport"/>
    <property type="evidence" value="ECO:0007669"/>
    <property type="project" value="InterPro"/>
</dbReference>
<accession>A0A0G3HH24</accession>
<keyword evidence="11" id="KW-1185">Reference proteome</keyword>
<feature type="transmembrane region" description="Helical" evidence="9">
    <location>
        <begin position="6"/>
        <end position="26"/>
    </location>
</feature>
<feature type="transmembrane region" description="Helical" evidence="9">
    <location>
        <begin position="33"/>
        <end position="52"/>
    </location>
</feature>
<reference evidence="11" key="2">
    <citation type="submission" date="2015-05" db="EMBL/GenBank/DDBJ databases">
        <title>Complete genome sequence of Corynebacterium uterequi DSM 45634, isolated from the uterus of a maiden mare.</title>
        <authorList>
            <person name="Ruckert C."/>
            <person name="Albersmeier A."/>
            <person name="Winkler A."/>
            <person name="Tauch A."/>
        </authorList>
    </citation>
    <scope>NUCLEOTIDE SEQUENCE [LARGE SCALE GENOMIC DNA]</scope>
    <source>
        <strain evidence="11">DSM 45634</strain>
    </source>
</reference>
<feature type="transmembrane region" description="Helical" evidence="9">
    <location>
        <begin position="90"/>
        <end position="109"/>
    </location>
</feature>
<evidence type="ECO:0000313" key="10">
    <source>
        <dbReference type="EMBL" id="AKK10462.1"/>
    </source>
</evidence>
<dbReference type="OrthoDB" id="1016457at2"/>
<dbReference type="RefSeq" id="WP_047259047.1">
    <property type="nucleotide sequence ID" value="NZ_CP011546.1"/>
</dbReference>
<feature type="transmembrane region" description="Helical" evidence="9">
    <location>
        <begin position="231"/>
        <end position="252"/>
    </location>
</feature>
<keyword evidence="6 9" id="KW-1133">Transmembrane helix</keyword>
<name>A0A0G3HH24_9CORY</name>
<evidence type="ECO:0000256" key="6">
    <source>
        <dbReference type="ARBA" id="ARBA00022989"/>
    </source>
</evidence>
<evidence type="ECO:0000256" key="9">
    <source>
        <dbReference type="SAM" id="Phobius"/>
    </source>
</evidence>
<comment type="subcellular location">
    <subcellularLocation>
        <location evidence="1 8">Cell membrane</location>
        <topology evidence="1 8">Multi-pass membrane protein</topology>
    </subcellularLocation>
</comment>
<dbReference type="PANTHER" id="PTHR30477:SF8">
    <property type="entry name" value="METAL TRANSPORT SYSTEM MEMBRANE PROTEIN CT_070-RELATED"/>
    <property type="match status" value="1"/>
</dbReference>
<feature type="transmembrane region" description="Helical" evidence="9">
    <location>
        <begin position="258"/>
        <end position="278"/>
    </location>
</feature>
<dbReference type="EMBL" id="CP011546">
    <property type="protein sequence ID" value="AKK10462.1"/>
    <property type="molecule type" value="Genomic_DNA"/>
</dbReference>
<feature type="transmembrane region" description="Helical" evidence="9">
    <location>
        <begin position="183"/>
        <end position="201"/>
    </location>
</feature>
<dbReference type="PATRIC" id="fig|1072256.5.peg.442"/>
<keyword evidence="3 8" id="KW-0813">Transport</keyword>
<feature type="transmembrane region" description="Helical" evidence="9">
    <location>
        <begin position="58"/>
        <end position="78"/>
    </location>
</feature>
<dbReference type="InterPro" id="IPR037294">
    <property type="entry name" value="ABC_BtuC-like"/>
</dbReference>
<protein>
    <submittedName>
        <fullName evidence="10">ABC-type Mn2+/Zn2+ transport system, permease component</fullName>
    </submittedName>
</protein>
<dbReference type="SUPFAM" id="SSF81345">
    <property type="entry name" value="ABC transporter involved in vitamin B12 uptake, BtuC"/>
    <property type="match status" value="1"/>
</dbReference>
<dbReference type="KEGG" id="cut:CUTER_02235"/>
<feature type="transmembrane region" description="Helical" evidence="9">
    <location>
        <begin position="143"/>
        <end position="162"/>
    </location>
</feature>
<evidence type="ECO:0000256" key="2">
    <source>
        <dbReference type="ARBA" id="ARBA00008034"/>
    </source>
</evidence>
<keyword evidence="4" id="KW-1003">Cell membrane</keyword>
<proteinExistence type="inferred from homology"/>
<dbReference type="AlphaFoldDB" id="A0A0G3HH24"/>
<keyword evidence="5 8" id="KW-0812">Transmembrane</keyword>
<evidence type="ECO:0000256" key="1">
    <source>
        <dbReference type="ARBA" id="ARBA00004651"/>
    </source>
</evidence>
<dbReference type="GO" id="GO:0010043">
    <property type="term" value="P:response to zinc ion"/>
    <property type="evidence" value="ECO:0007669"/>
    <property type="project" value="TreeGrafter"/>
</dbReference>
<dbReference type="PANTHER" id="PTHR30477">
    <property type="entry name" value="ABC-TRANSPORTER METAL-BINDING PROTEIN"/>
    <property type="match status" value="1"/>
</dbReference>